<keyword evidence="1" id="KW-0472">Membrane</keyword>
<proteinExistence type="predicted"/>
<reference evidence="3 4" key="1">
    <citation type="journal article" date="2007" name="Proc. Natl. Acad. Sci. U.S.A.">
        <title>Genome dynamics in a natural archaeal population.</title>
        <authorList>
            <person name="Allen E.E."/>
            <person name="Tyson G.W."/>
            <person name="Whitaker R.J."/>
            <person name="Detter J.C."/>
            <person name="Richardson P.M."/>
            <person name="Banfield J.F."/>
        </authorList>
    </citation>
    <scope>NUCLEOTIDE SEQUENCE [LARGE SCALE GENOMIC DNA]</scope>
    <source>
        <strain evidence="4">fer1</strain>
    </source>
</reference>
<keyword evidence="1" id="KW-0812">Transmembrane</keyword>
<feature type="domain" description="DUF83" evidence="2">
    <location>
        <begin position="5"/>
        <end position="96"/>
    </location>
</feature>
<dbReference type="KEGG" id="fac:FACI_IFERC01G1221"/>
<gene>
    <name evidence="3" type="ORF">FACI_IFERC00001G1221</name>
</gene>
<protein>
    <submittedName>
        <fullName evidence="3">CRISPR-associated Cas4 family protein</fullName>
    </submittedName>
</protein>
<name>S0AQH9_FERAC</name>
<organism evidence="3 4">
    <name type="scientific">Ferroplasma acidarmanus Fer1</name>
    <dbReference type="NCBI Taxonomy" id="333146"/>
    <lineage>
        <taxon>Archaea</taxon>
        <taxon>Methanobacteriati</taxon>
        <taxon>Thermoplasmatota</taxon>
        <taxon>Thermoplasmata</taxon>
        <taxon>Thermoplasmatales</taxon>
        <taxon>Ferroplasmaceae</taxon>
        <taxon>Ferroplasma</taxon>
    </lineage>
</organism>
<dbReference type="Proteomes" id="UP000014660">
    <property type="component" value="Chromosome"/>
</dbReference>
<evidence type="ECO:0000313" key="3">
    <source>
        <dbReference type="EMBL" id="AGO61201.1"/>
    </source>
</evidence>
<dbReference type="Gene3D" id="3.90.320.10">
    <property type="match status" value="1"/>
</dbReference>
<dbReference type="Pfam" id="PF01930">
    <property type="entry name" value="Cas_Cas4"/>
    <property type="match status" value="1"/>
</dbReference>
<dbReference type="PANTHER" id="PTHR37168">
    <property type="entry name" value="CRISPR-ASSOCIATED EXONUCLEASE CAS4"/>
    <property type="match status" value="1"/>
</dbReference>
<dbReference type="PANTHER" id="PTHR37168:SF2">
    <property type="entry name" value="CRISPR-ASSOCIATED EXONUCLEASE CAS4"/>
    <property type="match status" value="1"/>
</dbReference>
<sequence>MNNINGTMIWYYFICKREVWLISHGIESDQEDDNILLGKILHEEAYKRNDKEIAINSSRIDMVKDKGDNLIIVEIKKSSKTAEAAKMQLLYYIYEAKGCGTLLFVPGYYNVNPFAEKFLRAIHLCTRSELCYFPLYESIYSFYRDLCCLMYFHFSHSNVYIHCIYIYLWVLSGVRTYSINLRR</sequence>
<evidence type="ECO:0000313" key="4">
    <source>
        <dbReference type="Proteomes" id="UP000014660"/>
    </source>
</evidence>
<dbReference type="PATRIC" id="fig|333146.12.peg.1241"/>
<evidence type="ECO:0000259" key="2">
    <source>
        <dbReference type="Pfam" id="PF01930"/>
    </source>
</evidence>
<feature type="transmembrane region" description="Helical" evidence="1">
    <location>
        <begin position="89"/>
        <end position="109"/>
    </location>
</feature>
<keyword evidence="4" id="KW-1185">Reference proteome</keyword>
<dbReference type="InterPro" id="IPR022765">
    <property type="entry name" value="Dna2/Cas4_DUF83"/>
</dbReference>
<evidence type="ECO:0000256" key="1">
    <source>
        <dbReference type="SAM" id="Phobius"/>
    </source>
</evidence>
<feature type="transmembrane region" description="Helical" evidence="1">
    <location>
        <begin position="159"/>
        <end position="177"/>
    </location>
</feature>
<dbReference type="HOGENOM" id="CLU_1472039_0_0_2"/>
<accession>S0AQH9</accession>
<dbReference type="InterPro" id="IPR011604">
    <property type="entry name" value="PDDEXK-like_dom_sf"/>
</dbReference>
<dbReference type="AlphaFoldDB" id="S0AQH9"/>
<dbReference type="EMBL" id="CP004145">
    <property type="protein sequence ID" value="AGO61201.1"/>
    <property type="molecule type" value="Genomic_DNA"/>
</dbReference>
<keyword evidence="1" id="KW-1133">Transmembrane helix</keyword>